<organism evidence="1 2">
    <name type="scientific">Stephania japonica</name>
    <dbReference type="NCBI Taxonomy" id="461633"/>
    <lineage>
        <taxon>Eukaryota</taxon>
        <taxon>Viridiplantae</taxon>
        <taxon>Streptophyta</taxon>
        <taxon>Embryophyta</taxon>
        <taxon>Tracheophyta</taxon>
        <taxon>Spermatophyta</taxon>
        <taxon>Magnoliopsida</taxon>
        <taxon>Ranunculales</taxon>
        <taxon>Menispermaceae</taxon>
        <taxon>Menispermoideae</taxon>
        <taxon>Cissampelideae</taxon>
        <taxon>Stephania</taxon>
    </lineage>
</organism>
<name>A0AAP0J0B0_9MAGN</name>
<reference evidence="1 2" key="1">
    <citation type="submission" date="2024-01" db="EMBL/GenBank/DDBJ databases">
        <title>Genome assemblies of Stephania.</title>
        <authorList>
            <person name="Yang L."/>
        </authorList>
    </citation>
    <scope>NUCLEOTIDE SEQUENCE [LARGE SCALE GENOMIC DNA]</scope>
    <source>
        <strain evidence="1">QJT</strain>
        <tissue evidence="1">Leaf</tissue>
    </source>
</reference>
<keyword evidence="2" id="KW-1185">Reference proteome</keyword>
<dbReference type="Proteomes" id="UP001417504">
    <property type="component" value="Unassembled WGS sequence"/>
</dbReference>
<dbReference type="AlphaFoldDB" id="A0AAP0J0B0"/>
<proteinExistence type="predicted"/>
<protein>
    <submittedName>
        <fullName evidence="1">Uncharacterized protein</fullName>
    </submittedName>
</protein>
<dbReference type="EMBL" id="JBBNAE010000005">
    <property type="protein sequence ID" value="KAK9123796.1"/>
    <property type="molecule type" value="Genomic_DNA"/>
</dbReference>
<sequence>MFQKQQKTVGSRQVKETVGQGQIGRWYKRGTHVMSFSYNMLEIKSLTFVYN</sequence>
<gene>
    <name evidence="1" type="ORF">Sjap_013398</name>
</gene>
<accession>A0AAP0J0B0</accession>
<evidence type="ECO:0000313" key="1">
    <source>
        <dbReference type="EMBL" id="KAK9123796.1"/>
    </source>
</evidence>
<comment type="caution">
    <text evidence="1">The sequence shown here is derived from an EMBL/GenBank/DDBJ whole genome shotgun (WGS) entry which is preliminary data.</text>
</comment>
<evidence type="ECO:0000313" key="2">
    <source>
        <dbReference type="Proteomes" id="UP001417504"/>
    </source>
</evidence>